<dbReference type="Proteomes" id="UP000299102">
    <property type="component" value="Unassembled WGS sequence"/>
</dbReference>
<feature type="region of interest" description="Disordered" evidence="1">
    <location>
        <begin position="74"/>
        <end position="103"/>
    </location>
</feature>
<name>A0A4C1U8J8_EUMVA</name>
<evidence type="ECO:0000256" key="1">
    <source>
        <dbReference type="SAM" id="MobiDB-lite"/>
    </source>
</evidence>
<dbReference type="OrthoDB" id="6626714at2759"/>
<organism evidence="2 3">
    <name type="scientific">Eumeta variegata</name>
    <name type="common">Bagworm moth</name>
    <name type="synonym">Eumeta japonica</name>
    <dbReference type="NCBI Taxonomy" id="151549"/>
    <lineage>
        <taxon>Eukaryota</taxon>
        <taxon>Metazoa</taxon>
        <taxon>Ecdysozoa</taxon>
        <taxon>Arthropoda</taxon>
        <taxon>Hexapoda</taxon>
        <taxon>Insecta</taxon>
        <taxon>Pterygota</taxon>
        <taxon>Neoptera</taxon>
        <taxon>Endopterygota</taxon>
        <taxon>Lepidoptera</taxon>
        <taxon>Glossata</taxon>
        <taxon>Ditrysia</taxon>
        <taxon>Tineoidea</taxon>
        <taxon>Psychidae</taxon>
        <taxon>Oiketicinae</taxon>
        <taxon>Eumeta</taxon>
    </lineage>
</organism>
<comment type="caution">
    <text evidence="2">The sequence shown here is derived from an EMBL/GenBank/DDBJ whole genome shotgun (WGS) entry which is preliminary data.</text>
</comment>
<protein>
    <submittedName>
        <fullName evidence="2">Uncharacterized protein</fullName>
    </submittedName>
</protein>
<sequence length="374" mass="42971">MENVFKQGRQDFVDNFDNLFDIAHADALQLIKINDNRNILQRQREPGRPGHLAGVDKKLTDREERARLRTIEEEKRRAKYLSEPTPSTSSYVPLQNGSSSESNENLDLLEDVSKLVENTQLSITPLRRDFNTPKLVAGLDRCQLSIGDSVFIREATIETFGYNNDEFPISKSSFQRIRTVKRKECAETIKIDFQNVVPEVVTVHWDGKLLPALNARKSKEERLPIVISYKNQKQLIAVPRLESSTGSEQAQAVRKTIVDWNLADKVQIFCCDTTTLNTGRINGACVLLEQKLNGEMLIFACRHRVYELVLKGVFEAKINQVTTSPDIPLFNKFRKNWKSINADKIQNYREKLTQHLTDSEIDNLLEFYRTELTK</sequence>
<dbReference type="AlphaFoldDB" id="A0A4C1U8J8"/>
<reference evidence="2 3" key="1">
    <citation type="journal article" date="2019" name="Commun. Biol.">
        <title>The bagworm genome reveals a unique fibroin gene that provides high tensile strength.</title>
        <authorList>
            <person name="Kono N."/>
            <person name="Nakamura H."/>
            <person name="Ohtoshi R."/>
            <person name="Tomita M."/>
            <person name="Numata K."/>
            <person name="Arakawa K."/>
        </authorList>
    </citation>
    <scope>NUCLEOTIDE SEQUENCE [LARGE SCALE GENOMIC DNA]</scope>
</reference>
<evidence type="ECO:0000313" key="3">
    <source>
        <dbReference type="Proteomes" id="UP000299102"/>
    </source>
</evidence>
<dbReference type="EMBL" id="BGZK01000140">
    <property type="protein sequence ID" value="GBP22430.1"/>
    <property type="molecule type" value="Genomic_DNA"/>
</dbReference>
<keyword evidence="3" id="KW-1185">Reference proteome</keyword>
<proteinExistence type="predicted"/>
<evidence type="ECO:0000313" key="2">
    <source>
        <dbReference type="EMBL" id="GBP22430.1"/>
    </source>
</evidence>
<feature type="compositionally biased region" description="Polar residues" evidence="1">
    <location>
        <begin position="84"/>
        <end position="97"/>
    </location>
</feature>
<gene>
    <name evidence="2" type="ORF">EVAR_78606_1</name>
</gene>
<accession>A0A4C1U8J8</accession>